<dbReference type="Gene3D" id="3.90.1200.10">
    <property type="match status" value="1"/>
</dbReference>
<dbReference type="STRING" id="70996.SE18_06125"/>
<dbReference type="InterPro" id="IPR011009">
    <property type="entry name" value="Kinase-like_dom_sf"/>
</dbReference>
<protein>
    <recommendedName>
        <fullName evidence="3">Aminoglycoside phosphotransferase domain-containing protein</fullName>
    </recommendedName>
</protein>
<gene>
    <name evidence="1" type="ORF">SE18_06125</name>
</gene>
<evidence type="ECO:0000313" key="2">
    <source>
        <dbReference type="Proteomes" id="UP000050277"/>
    </source>
</evidence>
<dbReference type="AlphaFoldDB" id="A0A0P6YEP7"/>
<keyword evidence="2" id="KW-1185">Reference proteome</keyword>
<organism evidence="1 2">
    <name type="scientific">Herpetosiphon geysericola</name>
    <dbReference type="NCBI Taxonomy" id="70996"/>
    <lineage>
        <taxon>Bacteria</taxon>
        <taxon>Bacillati</taxon>
        <taxon>Chloroflexota</taxon>
        <taxon>Chloroflexia</taxon>
        <taxon>Herpetosiphonales</taxon>
        <taxon>Herpetosiphonaceae</taxon>
        <taxon>Herpetosiphon</taxon>
    </lineage>
</organism>
<dbReference type="EMBL" id="LGKP01000011">
    <property type="protein sequence ID" value="KPL90640.1"/>
    <property type="molecule type" value="Genomic_DNA"/>
</dbReference>
<dbReference type="Proteomes" id="UP000050277">
    <property type="component" value="Unassembled WGS sequence"/>
</dbReference>
<name>A0A0P6YEP7_9CHLR</name>
<comment type="caution">
    <text evidence="1">The sequence shown here is derived from an EMBL/GenBank/DDBJ whole genome shotgun (WGS) entry which is preliminary data.</text>
</comment>
<proteinExistence type="predicted"/>
<evidence type="ECO:0008006" key="3">
    <source>
        <dbReference type="Google" id="ProtNLM"/>
    </source>
</evidence>
<reference evidence="1 2" key="1">
    <citation type="submission" date="2015-07" db="EMBL/GenBank/DDBJ databases">
        <title>Whole genome sequence of Herpetosiphon geysericola DSM 7119.</title>
        <authorList>
            <person name="Hemp J."/>
            <person name="Ward L.M."/>
            <person name="Pace L.A."/>
            <person name="Fischer W.W."/>
        </authorList>
    </citation>
    <scope>NUCLEOTIDE SEQUENCE [LARGE SCALE GENOMIC DNA]</scope>
    <source>
        <strain evidence="1 2">DSM 7119</strain>
    </source>
</reference>
<dbReference type="SUPFAM" id="SSF56112">
    <property type="entry name" value="Protein kinase-like (PK-like)"/>
    <property type="match status" value="1"/>
</dbReference>
<accession>A0A0P6YEP7</accession>
<sequence length="361" mass="41153">MRVLHSLSDLSLAWLIEHLQPWLGAGTIRHFQLIEEHTANSQIGHIQLQLFRTPLKAPRQLVLKITHDHHGAHEVAIYEYAKNNDLLHLPFVACYAAGYEAASGVANCLLADLSETHEPAIERKALIAGESVPKEQRRFMCIDALAQLHSSWWEAAPLGQAASAFALRWWYSDAMAHAQHVQRRQDEWQQFLSRHGSILNGALHDRLTTTLNALPTLWQRWLEPRVGSSKQLTLSQGNCSFNQFFCPKDPHAEDAYLLDFGAASANLPTYDLVYLLATFWNPTQRALAEEQLLRRYLAGLIGAGINYSWQQLCNDYRLMLAYMLFDPIWNAVAGADQAYWWPKLQCLAAANDEWQCEQLWQ</sequence>
<dbReference type="RefSeq" id="WP_054533548.1">
    <property type="nucleotide sequence ID" value="NZ_LGKP01000011.1"/>
</dbReference>
<evidence type="ECO:0000313" key="1">
    <source>
        <dbReference type="EMBL" id="KPL90640.1"/>
    </source>
</evidence>
<dbReference type="OrthoDB" id="141068at2"/>